<keyword evidence="1" id="KW-0472">Membrane</keyword>
<feature type="domain" description="DUF3533" evidence="2">
    <location>
        <begin position="86"/>
        <end position="442"/>
    </location>
</feature>
<gene>
    <name evidence="3" type="ORF">BU16DRAFT_525244</name>
</gene>
<keyword evidence="4" id="KW-1185">Reference proteome</keyword>
<evidence type="ECO:0000259" key="2">
    <source>
        <dbReference type="Pfam" id="PF12051"/>
    </source>
</evidence>
<feature type="transmembrane region" description="Helical" evidence="1">
    <location>
        <begin position="271"/>
        <end position="291"/>
    </location>
</feature>
<dbReference type="PANTHER" id="PTHR34814">
    <property type="entry name" value="NITROSOGUANIDINE RESISTANCE PROTEIN SNG1"/>
    <property type="match status" value="1"/>
</dbReference>
<dbReference type="InterPro" id="IPR022703">
    <property type="entry name" value="DUF3533"/>
</dbReference>
<evidence type="ECO:0000313" key="4">
    <source>
        <dbReference type="Proteomes" id="UP000799750"/>
    </source>
</evidence>
<reference evidence="3" key="1">
    <citation type="journal article" date="2020" name="Stud. Mycol.">
        <title>101 Dothideomycetes genomes: a test case for predicting lifestyles and emergence of pathogens.</title>
        <authorList>
            <person name="Haridas S."/>
            <person name="Albert R."/>
            <person name="Binder M."/>
            <person name="Bloem J."/>
            <person name="Labutti K."/>
            <person name="Salamov A."/>
            <person name="Andreopoulos B."/>
            <person name="Baker S."/>
            <person name="Barry K."/>
            <person name="Bills G."/>
            <person name="Bluhm B."/>
            <person name="Cannon C."/>
            <person name="Castanera R."/>
            <person name="Culley D."/>
            <person name="Daum C."/>
            <person name="Ezra D."/>
            <person name="Gonzalez J."/>
            <person name="Henrissat B."/>
            <person name="Kuo A."/>
            <person name="Liang C."/>
            <person name="Lipzen A."/>
            <person name="Lutzoni F."/>
            <person name="Magnuson J."/>
            <person name="Mondo S."/>
            <person name="Nolan M."/>
            <person name="Ohm R."/>
            <person name="Pangilinan J."/>
            <person name="Park H.-J."/>
            <person name="Ramirez L."/>
            <person name="Alfaro M."/>
            <person name="Sun H."/>
            <person name="Tritt A."/>
            <person name="Yoshinaga Y."/>
            <person name="Zwiers L.-H."/>
            <person name="Turgeon B."/>
            <person name="Goodwin S."/>
            <person name="Spatafora J."/>
            <person name="Crous P."/>
            <person name="Grigoriev I."/>
        </authorList>
    </citation>
    <scope>NUCLEOTIDE SEQUENCE</scope>
    <source>
        <strain evidence="3">CBS 269.34</strain>
    </source>
</reference>
<feature type="transmembrane region" description="Helical" evidence="1">
    <location>
        <begin position="78"/>
        <end position="101"/>
    </location>
</feature>
<protein>
    <recommendedName>
        <fullName evidence="2">DUF3533 domain-containing protein</fullName>
    </recommendedName>
</protein>
<dbReference type="PANTHER" id="PTHR34814:SF2">
    <property type="entry name" value="DUF3533 DOMAIN-CONTAINING PROTEIN"/>
    <property type="match status" value="1"/>
</dbReference>
<proteinExistence type="predicted"/>
<feature type="transmembrane region" description="Helical" evidence="1">
    <location>
        <begin position="346"/>
        <end position="369"/>
    </location>
</feature>
<evidence type="ECO:0000256" key="1">
    <source>
        <dbReference type="SAM" id="Phobius"/>
    </source>
</evidence>
<organism evidence="3 4">
    <name type="scientific">Lophium mytilinum</name>
    <dbReference type="NCBI Taxonomy" id="390894"/>
    <lineage>
        <taxon>Eukaryota</taxon>
        <taxon>Fungi</taxon>
        <taxon>Dikarya</taxon>
        <taxon>Ascomycota</taxon>
        <taxon>Pezizomycotina</taxon>
        <taxon>Dothideomycetes</taxon>
        <taxon>Pleosporomycetidae</taxon>
        <taxon>Mytilinidiales</taxon>
        <taxon>Mytilinidiaceae</taxon>
        <taxon>Lophium</taxon>
    </lineage>
</organism>
<keyword evidence="1" id="KW-1133">Transmembrane helix</keyword>
<keyword evidence="1" id="KW-0812">Transmembrane</keyword>
<dbReference type="EMBL" id="MU004186">
    <property type="protein sequence ID" value="KAF2497602.1"/>
    <property type="molecule type" value="Genomic_DNA"/>
</dbReference>
<feature type="transmembrane region" description="Helical" evidence="1">
    <location>
        <begin position="311"/>
        <end position="334"/>
    </location>
</feature>
<feature type="transmembrane region" description="Helical" evidence="1">
    <location>
        <begin position="375"/>
        <end position="392"/>
    </location>
</feature>
<name>A0A6A6QZS0_9PEZI</name>
<evidence type="ECO:0000313" key="3">
    <source>
        <dbReference type="EMBL" id="KAF2497602.1"/>
    </source>
</evidence>
<dbReference type="InterPro" id="IPR053001">
    <property type="entry name" value="MNNG_permease-like"/>
</dbReference>
<dbReference type="OrthoDB" id="2140105at2759"/>
<feature type="transmembrane region" description="Helical" evidence="1">
    <location>
        <begin position="404"/>
        <end position="422"/>
    </location>
</feature>
<dbReference type="GO" id="GO:0016020">
    <property type="term" value="C:membrane"/>
    <property type="evidence" value="ECO:0007669"/>
    <property type="project" value="TreeGrafter"/>
</dbReference>
<dbReference type="Pfam" id="PF12051">
    <property type="entry name" value="DUF3533"/>
    <property type="match status" value="1"/>
</dbReference>
<accession>A0A6A6QZS0</accession>
<dbReference type="AlphaFoldDB" id="A0A6A6QZS0"/>
<dbReference type="Proteomes" id="UP000799750">
    <property type="component" value="Unassembled WGS sequence"/>
</dbReference>
<feature type="transmembrane region" description="Helical" evidence="1">
    <location>
        <begin position="428"/>
        <end position="451"/>
    </location>
</feature>
<sequence length="464" mass="51680">MLHPLESIPEKNDHTKHESSIRDSALLIFQPLDYANYPIELSSISFGKASTLGFDEDSNYGQPHDNNHEPPVFQPRKLAIMAVAVALTMILLVFGNMTYFFGASYQQASKYHAFKILMVDYDGGMVGQSMLQAYALLKQPTFPTFETKSAVDYSRPEDVIKSVQHHHYWAAIYSTPNASSRLHAILQGGTASQEYNANDAFTYVWNEARYPSFTASVVLSSIHQLVETARLTLTTTFPSPLNDTSTLHAYLNPIGTTSINILPASQASKNFINTILTPLSILPQFFFLMGLNAVSAQTHLFAHSSLQTITFIRLSITLLYTACCAVTMAGYIWIFKEDMPIHDKEFALTWLLLWLAMHIYCLFFDAVLAVAPVPAVPAAVLTFIILNVTSTVSPFEVVPGFYRWAWALPARNVYLVLIDIWAGGPKPSLVTCLPVLAAWWVVWGGLAVLGLRKSWKAEARKRDA</sequence>